<protein>
    <submittedName>
        <fullName evidence="2">Uncharacterized protein</fullName>
    </submittedName>
</protein>
<evidence type="ECO:0000313" key="3">
    <source>
        <dbReference type="Proteomes" id="UP000747542"/>
    </source>
</evidence>
<feature type="compositionally biased region" description="Polar residues" evidence="1">
    <location>
        <begin position="276"/>
        <end position="287"/>
    </location>
</feature>
<sequence>MAEEVQLSGDGRTDGWLVGGRSCGRRHQHYNPLSSSSSSPTSSFCNSFLVKLSPPRLLNIPPLQIIPESWWTALEIPVPHPPWPRPLPTVSHLPDYEHDAVGGSAADLDYPEYLVSSQNLVRPVETLGSGDVVGDEDWEGSGDAVSTGDLVIPGDLVNSGDLLSTGSMANTGNLLHPGDLVISGDLVSRKDLVNTDDLIIQGDLVRPGDLVSTEGLNTGRTKRKVISSGGHYIVWSRSGTSPWSSTGYESVGEYKINNNREHGWTSRGKIGDGGSRRTTYTAPTQQPKIERRKSRKKLTKSFKREIAQYAMVYGAKKAALHYEQTIGRRLRDRVVNKFVQRYQERRKRKRRRLRRRLSGQT</sequence>
<evidence type="ECO:0000256" key="1">
    <source>
        <dbReference type="SAM" id="MobiDB-lite"/>
    </source>
</evidence>
<accession>A0A8J5K1Z7</accession>
<dbReference type="Proteomes" id="UP000747542">
    <property type="component" value="Unassembled WGS sequence"/>
</dbReference>
<name>A0A8J5K1Z7_HOMAM</name>
<dbReference type="EMBL" id="JAHLQT010021257">
    <property type="protein sequence ID" value="KAG7167806.1"/>
    <property type="molecule type" value="Genomic_DNA"/>
</dbReference>
<dbReference type="AlphaFoldDB" id="A0A8J5K1Z7"/>
<keyword evidence="3" id="KW-1185">Reference proteome</keyword>
<evidence type="ECO:0000313" key="2">
    <source>
        <dbReference type="EMBL" id="KAG7167806.1"/>
    </source>
</evidence>
<gene>
    <name evidence="2" type="ORF">Hamer_G010208</name>
</gene>
<feature type="region of interest" description="Disordered" evidence="1">
    <location>
        <begin position="265"/>
        <end position="297"/>
    </location>
</feature>
<comment type="caution">
    <text evidence="2">The sequence shown here is derived from an EMBL/GenBank/DDBJ whole genome shotgun (WGS) entry which is preliminary data.</text>
</comment>
<organism evidence="2 3">
    <name type="scientific">Homarus americanus</name>
    <name type="common">American lobster</name>
    <dbReference type="NCBI Taxonomy" id="6706"/>
    <lineage>
        <taxon>Eukaryota</taxon>
        <taxon>Metazoa</taxon>
        <taxon>Ecdysozoa</taxon>
        <taxon>Arthropoda</taxon>
        <taxon>Crustacea</taxon>
        <taxon>Multicrustacea</taxon>
        <taxon>Malacostraca</taxon>
        <taxon>Eumalacostraca</taxon>
        <taxon>Eucarida</taxon>
        <taxon>Decapoda</taxon>
        <taxon>Pleocyemata</taxon>
        <taxon>Astacidea</taxon>
        <taxon>Nephropoidea</taxon>
        <taxon>Nephropidae</taxon>
        <taxon>Homarus</taxon>
    </lineage>
</organism>
<proteinExistence type="predicted"/>
<reference evidence="2" key="1">
    <citation type="journal article" date="2021" name="Sci. Adv.">
        <title>The American lobster genome reveals insights on longevity, neural, and immune adaptations.</title>
        <authorList>
            <person name="Polinski J.M."/>
            <person name="Zimin A.V."/>
            <person name="Clark K.F."/>
            <person name="Kohn A.B."/>
            <person name="Sadowski N."/>
            <person name="Timp W."/>
            <person name="Ptitsyn A."/>
            <person name="Khanna P."/>
            <person name="Romanova D.Y."/>
            <person name="Williams P."/>
            <person name="Greenwood S.J."/>
            <person name="Moroz L.L."/>
            <person name="Walt D.R."/>
            <person name="Bodnar A.G."/>
        </authorList>
    </citation>
    <scope>NUCLEOTIDE SEQUENCE</scope>
    <source>
        <strain evidence="2">GMGI-L3</strain>
    </source>
</reference>